<dbReference type="InterPro" id="IPR014729">
    <property type="entry name" value="Rossmann-like_a/b/a_fold"/>
</dbReference>
<protein>
    <submittedName>
        <fullName evidence="3">Universal stress protein</fullName>
    </submittedName>
</protein>
<gene>
    <name evidence="3" type="ORF">EB1_00400</name>
</gene>
<dbReference type="InterPro" id="IPR006015">
    <property type="entry name" value="Universal_stress_UspA"/>
</dbReference>
<evidence type="ECO:0000259" key="2">
    <source>
        <dbReference type="Pfam" id="PF00582"/>
    </source>
</evidence>
<evidence type="ECO:0000313" key="4">
    <source>
        <dbReference type="Proteomes" id="UP000321245"/>
    </source>
</evidence>
<accession>A0A511NBQ5</accession>
<name>A0A511NBQ5_9FLAO</name>
<dbReference type="EMBL" id="BJXC01000001">
    <property type="protein sequence ID" value="GEM50250.1"/>
    <property type="molecule type" value="Genomic_DNA"/>
</dbReference>
<comment type="similarity">
    <text evidence="1">Belongs to the universal stress protein A family.</text>
</comment>
<sequence length="160" mass="18529">MNGFIFKKIEFNKKKLQMKKALITLDLRKNSDKLVQAAIEWARAFDAHIILLHVELVDSDNKSLDTYSHEDKEKVIMRDENMKKILEMEQRLTEQEISFARIIRFGNPQDVILDVAKYEDVDLIFIGLNKHSAAYKFLIGSVADLVVKKTEIPVLLIPND</sequence>
<dbReference type="SUPFAM" id="SSF52402">
    <property type="entry name" value="Adenine nucleotide alpha hydrolases-like"/>
    <property type="match status" value="1"/>
</dbReference>
<dbReference type="CDD" id="cd00293">
    <property type="entry name" value="USP-like"/>
    <property type="match status" value="1"/>
</dbReference>
<dbReference type="PANTHER" id="PTHR46268">
    <property type="entry name" value="STRESS RESPONSE PROTEIN NHAX"/>
    <property type="match status" value="1"/>
</dbReference>
<evidence type="ECO:0000256" key="1">
    <source>
        <dbReference type="ARBA" id="ARBA00008791"/>
    </source>
</evidence>
<dbReference type="OrthoDB" id="1421767at2"/>
<keyword evidence="4" id="KW-1185">Reference proteome</keyword>
<feature type="domain" description="UspA" evidence="2">
    <location>
        <begin position="18"/>
        <end position="158"/>
    </location>
</feature>
<dbReference type="InterPro" id="IPR006016">
    <property type="entry name" value="UspA"/>
</dbReference>
<dbReference type="AlphaFoldDB" id="A0A511NBQ5"/>
<dbReference type="PRINTS" id="PR01438">
    <property type="entry name" value="UNVRSLSTRESS"/>
</dbReference>
<dbReference type="Pfam" id="PF00582">
    <property type="entry name" value="Usp"/>
    <property type="match status" value="1"/>
</dbReference>
<evidence type="ECO:0000313" key="3">
    <source>
        <dbReference type="EMBL" id="GEM50250.1"/>
    </source>
</evidence>
<dbReference type="Gene3D" id="3.40.50.620">
    <property type="entry name" value="HUPs"/>
    <property type="match status" value="1"/>
</dbReference>
<comment type="caution">
    <text evidence="3">The sequence shown here is derived from an EMBL/GenBank/DDBJ whole genome shotgun (WGS) entry which is preliminary data.</text>
</comment>
<organism evidence="3 4">
    <name type="scientific">Empedobacter brevis NBRC 14943 = ATCC 43319</name>
    <dbReference type="NCBI Taxonomy" id="1218108"/>
    <lineage>
        <taxon>Bacteria</taxon>
        <taxon>Pseudomonadati</taxon>
        <taxon>Bacteroidota</taxon>
        <taxon>Flavobacteriia</taxon>
        <taxon>Flavobacteriales</taxon>
        <taxon>Weeksellaceae</taxon>
        <taxon>Empedobacter</taxon>
    </lineage>
</organism>
<dbReference type="Proteomes" id="UP000321245">
    <property type="component" value="Unassembled WGS sequence"/>
</dbReference>
<reference evidence="3 4" key="1">
    <citation type="submission" date="2019-07" db="EMBL/GenBank/DDBJ databases">
        <title>Whole genome shotgun sequence of Empedobacter brevis NBRC 14943.</title>
        <authorList>
            <person name="Hosoyama A."/>
            <person name="Uohara A."/>
            <person name="Ohji S."/>
            <person name="Ichikawa N."/>
        </authorList>
    </citation>
    <scope>NUCLEOTIDE SEQUENCE [LARGE SCALE GENOMIC DNA]</scope>
    <source>
        <strain evidence="3 4">NBRC 14943</strain>
    </source>
</reference>
<proteinExistence type="inferred from homology"/>
<dbReference type="PANTHER" id="PTHR46268:SF6">
    <property type="entry name" value="UNIVERSAL STRESS PROTEIN UP12"/>
    <property type="match status" value="1"/>
</dbReference>